<comment type="caution">
    <text evidence="1">The sequence shown here is derived from an EMBL/GenBank/DDBJ whole genome shotgun (WGS) entry which is preliminary data.</text>
</comment>
<dbReference type="PANTHER" id="PTHR34344:SF1">
    <property type="entry name" value="BUBLIN COILED-COIL PROTEIN"/>
    <property type="match status" value="1"/>
</dbReference>
<gene>
    <name evidence="1" type="ORF">Celaphus_00009628</name>
</gene>
<evidence type="ECO:0000313" key="2">
    <source>
        <dbReference type="Proteomes" id="UP000242450"/>
    </source>
</evidence>
<dbReference type="InterPro" id="IPR005374">
    <property type="entry name" value="BBLN_eukaryota"/>
</dbReference>
<dbReference type="OrthoDB" id="10050612at2759"/>
<dbReference type="AlphaFoldDB" id="A0A212C0V5"/>
<sequence length="68" mass="7267">MLSHRVHEPALSAAAWNRAVDVDAEGQDDGTAAEAVYAAINHMLDQVNAFLGHLEERNDHSLAASKSA</sequence>
<dbReference type="PANTHER" id="PTHR34344">
    <property type="entry name" value="UPF0184 PROTEIN C9ORF16"/>
    <property type="match status" value="1"/>
</dbReference>
<dbReference type="Pfam" id="PF03670">
    <property type="entry name" value="UPF0184"/>
    <property type="match status" value="1"/>
</dbReference>
<keyword evidence="2" id="KW-1185">Reference proteome</keyword>
<organism evidence="1 2">
    <name type="scientific">Cervus elaphus hippelaphus</name>
    <name type="common">European red deer</name>
    <dbReference type="NCBI Taxonomy" id="46360"/>
    <lineage>
        <taxon>Eukaryota</taxon>
        <taxon>Metazoa</taxon>
        <taxon>Chordata</taxon>
        <taxon>Craniata</taxon>
        <taxon>Vertebrata</taxon>
        <taxon>Euteleostomi</taxon>
        <taxon>Mammalia</taxon>
        <taxon>Eutheria</taxon>
        <taxon>Laurasiatheria</taxon>
        <taxon>Artiodactyla</taxon>
        <taxon>Ruminantia</taxon>
        <taxon>Pecora</taxon>
        <taxon>Cervidae</taxon>
        <taxon>Cervinae</taxon>
        <taxon>Cervus</taxon>
    </lineage>
</organism>
<evidence type="ECO:0000313" key="1">
    <source>
        <dbReference type="EMBL" id="OWJ99632.1"/>
    </source>
</evidence>
<accession>A0A212C0V5</accession>
<dbReference type="Proteomes" id="UP000242450">
    <property type="component" value="Chromosome X"/>
</dbReference>
<proteinExistence type="predicted"/>
<reference evidence="1 2" key="1">
    <citation type="journal article" date="2018" name="Mol. Genet. Genomics">
        <title>The red deer Cervus elaphus genome CerEla1.0: sequencing, annotating, genes, and chromosomes.</title>
        <authorList>
            <person name="Bana N.A."/>
            <person name="Nyiri A."/>
            <person name="Nagy J."/>
            <person name="Frank K."/>
            <person name="Nagy T."/>
            <person name="Steger V."/>
            <person name="Schiller M."/>
            <person name="Lakatos P."/>
            <person name="Sugar L."/>
            <person name="Horn P."/>
            <person name="Barta E."/>
            <person name="Orosz L."/>
        </authorList>
    </citation>
    <scope>NUCLEOTIDE SEQUENCE [LARGE SCALE GENOMIC DNA]</scope>
    <source>
        <strain evidence="1">Hungarian</strain>
    </source>
</reference>
<dbReference type="EMBL" id="MKHE01000034">
    <property type="protein sequence ID" value="OWJ99632.1"/>
    <property type="molecule type" value="Genomic_DNA"/>
</dbReference>
<name>A0A212C0V5_CEREH</name>
<protein>
    <submittedName>
        <fullName evidence="1">Uncharacterized protein</fullName>
    </submittedName>
</protein>